<evidence type="ECO:0000313" key="1">
    <source>
        <dbReference type="EMBL" id="KCW54435.1"/>
    </source>
</evidence>
<proteinExistence type="predicted"/>
<organism evidence="1">
    <name type="scientific">Eucalyptus grandis</name>
    <name type="common">Flooded gum</name>
    <dbReference type="NCBI Taxonomy" id="71139"/>
    <lineage>
        <taxon>Eukaryota</taxon>
        <taxon>Viridiplantae</taxon>
        <taxon>Streptophyta</taxon>
        <taxon>Embryophyta</taxon>
        <taxon>Tracheophyta</taxon>
        <taxon>Spermatophyta</taxon>
        <taxon>Magnoliopsida</taxon>
        <taxon>eudicotyledons</taxon>
        <taxon>Gunneridae</taxon>
        <taxon>Pentapetalae</taxon>
        <taxon>rosids</taxon>
        <taxon>malvids</taxon>
        <taxon>Myrtales</taxon>
        <taxon>Myrtaceae</taxon>
        <taxon>Myrtoideae</taxon>
        <taxon>Eucalypteae</taxon>
        <taxon>Eucalyptus</taxon>
    </lineage>
</organism>
<dbReference type="AlphaFoldDB" id="A0A059AM45"/>
<dbReference type="InParanoid" id="A0A059AM45"/>
<dbReference type="EMBL" id="KK198761">
    <property type="protein sequence ID" value="KCW54435.1"/>
    <property type="molecule type" value="Genomic_DNA"/>
</dbReference>
<protein>
    <submittedName>
        <fullName evidence="1">Uncharacterized protein</fullName>
    </submittedName>
</protein>
<name>A0A059AM45_EUCGR</name>
<reference evidence="1" key="1">
    <citation type="submission" date="2013-07" db="EMBL/GenBank/DDBJ databases">
        <title>The genome of Eucalyptus grandis.</title>
        <authorList>
            <person name="Schmutz J."/>
            <person name="Hayes R."/>
            <person name="Myburg A."/>
            <person name="Tuskan G."/>
            <person name="Grattapaglia D."/>
            <person name="Rokhsar D.S."/>
        </authorList>
    </citation>
    <scope>NUCLEOTIDE SEQUENCE</scope>
    <source>
        <tissue evidence="1">Leaf extractions</tissue>
    </source>
</reference>
<sequence>MIDHEPNRENRCSYYCFEFDNLAKHVHNKLGSRVLHDGASIGVVVAEEGHVRVLVPGHDGAGGGWLDPPHVAGRGLLVVGLGDVRLVSHHAVGYVGPYLCLLPRRLGPLQHLVLVDVPAHRHLLLLPIYLHRLHSCNHHPTPPLEWTIYMSNKPCS</sequence>
<dbReference type="OMA" id="IHICIPS"/>
<dbReference type="Gramene" id="KCW54435">
    <property type="protein sequence ID" value="KCW54435"/>
    <property type="gene ID" value="EUGRSUZ_I00380"/>
</dbReference>
<accession>A0A059AM45</accession>
<gene>
    <name evidence="1" type="ORF">EUGRSUZ_I00380</name>
</gene>